<comment type="caution">
    <text evidence="1">The sequence shown here is derived from an EMBL/GenBank/DDBJ whole genome shotgun (WGS) entry which is preliminary data.</text>
</comment>
<dbReference type="EMBL" id="MU276346">
    <property type="protein sequence ID" value="KAI0039161.1"/>
    <property type="molecule type" value="Genomic_DNA"/>
</dbReference>
<keyword evidence="2" id="KW-1185">Reference proteome</keyword>
<evidence type="ECO:0000313" key="2">
    <source>
        <dbReference type="Proteomes" id="UP000814033"/>
    </source>
</evidence>
<evidence type="ECO:0000313" key="1">
    <source>
        <dbReference type="EMBL" id="KAI0039161.1"/>
    </source>
</evidence>
<proteinExistence type="predicted"/>
<reference evidence="1" key="2">
    <citation type="journal article" date="2022" name="New Phytol.">
        <title>Evolutionary transition to the ectomycorrhizal habit in the genomes of a hyperdiverse lineage of mushroom-forming fungi.</title>
        <authorList>
            <person name="Looney B."/>
            <person name="Miyauchi S."/>
            <person name="Morin E."/>
            <person name="Drula E."/>
            <person name="Courty P.E."/>
            <person name="Kohler A."/>
            <person name="Kuo A."/>
            <person name="LaButti K."/>
            <person name="Pangilinan J."/>
            <person name="Lipzen A."/>
            <person name="Riley R."/>
            <person name="Andreopoulos W."/>
            <person name="He G."/>
            <person name="Johnson J."/>
            <person name="Nolan M."/>
            <person name="Tritt A."/>
            <person name="Barry K.W."/>
            <person name="Grigoriev I.V."/>
            <person name="Nagy L.G."/>
            <person name="Hibbett D."/>
            <person name="Henrissat B."/>
            <person name="Matheny P.B."/>
            <person name="Labbe J."/>
            <person name="Martin F.M."/>
        </authorList>
    </citation>
    <scope>NUCLEOTIDE SEQUENCE</scope>
    <source>
        <strain evidence="1">FP105234-sp</strain>
    </source>
</reference>
<gene>
    <name evidence="1" type="ORF">FA95DRAFT_1528711</name>
</gene>
<protein>
    <submittedName>
        <fullName evidence="1">Uncharacterized protein</fullName>
    </submittedName>
</protein>
<sequence>MQRRTAKSSAHIAPPTPGLPPSSVGGALEKPPSSLNQRTLGLPNRIWLIVSLFLAILFFTRLILPSNSSDTNYYFRHHSSSYAAGLHPTNYLNASDEQAANPFDFCPTFGQGDDLSEKYGALTIAKSWLHLGSGARVQQVVHKALLGQPVTISVIGGSVSSCHGAGDDPIAPECYPTRFFAWWNSLFPHPASELTNGAMRRTNSEYFSFCNAHHLPDYTDLVIIELDTDDKSDRQTLDNFELLVRSILLRPDAPAVIILGHFAPQTHQQNGFAGPDHWHSIVAQFYDVPHISAKAAIYPSYMARPSSVQHYFTDPVLANGAGHGVLADMLIAYVQSQVCLAWTASRGGGAALPMYYALGGGAGGGVRPGTPKDATGLFGGKGLRKGDSGEEEEQRRSVGTPLQHLQVPHSRISSLPEDLVERPFEEVAPACVSANDLINPLPPSLFYGTGWHAYHPPSPTAPGSSSAHYWYSTLPGSKLRIPLNVGAGDIGVYYVRESRDVLGDEGGSAVECWVDDNYAGKVLIDNEGEGGEAEPILQIIDHYVARGSHYVECQLVGEEGHGVPPFKIIGVFTT</sequence>
<name>A0ACB8R4W6_9AGAM</name>
<organism evidence="1 2">
    <name type="scientific">Auriscalpium vulgare</name>
    <dbReference type="NCBI Taxonomy" id="40419"/>
    <lineage>
        <taxon>Eukaryota</taxon>
        <taxon>Fungi</taxon>
        <taxon>Dikarya</taxon>
        <taxon>Basidiomycota</taxon>
        <taxon>Agaricomycotina</taxon>
        <taxon>Agaricomycetes</taxon>
        <taxon>Russulales</taxon>
        <taxon>Auriscalpiaceae</taxon>
        <taxon>Auriscalpium</taxon>
    </lineage>
</organism>
<dbReference type="Proteomes" id="UP000814033">
    <property type="component" value="Unassembled WGS sequence"/>
</dbReference>
<reference evidence="1" key="1">
    <citation type="submission" date="2021-02" db="EMBL/GenBank/DDBJ databases">
        <authorList>
            <consortium name="DOE Joint Genome Institute"/>
            <person name="Ahrendt S."/>
            <person name="Looney B.P."/>
            <person name="Miyauchi S."/>
            <person name="Morin E."/>
            <person name="Drula E."/>
            <person name="Courty P.E."/>
            <person name="Chicoki N."/>
            <person name="Fauchery L."/>
            <person name="Kohler A."/>
            <person name="Kuo A."/>
            <person name="Labutti K."/>
            <person name="Pangilinan J."/>
            <person name="Lipzen A."/>
            <person name="Riley R."/>
            <person name="Andreopoulos W."/>
            <person name="He G."/>
            <person name="Johnson J."/>
            <person name="Barry K.W."/>
            <person name="Grigoriev I.V."/>
            <person name="Nagy L."/>
            <person name="Hibbett D."/>
            <person name="Henrissat B."/>
            <person name="Matheny P.B."/>
            <person name="Labbe J."/>
            <person name="Martin F."/>
        </authorList>
    </citation>
    <scope>NUCLEOTIDE SEQUENCE</scope>
    <source>
        <strain evidence="1">FP105234-sp</strain>
    </source>
</reference>
<accession>A0ACB8R4W6</accession>